<dbReference type="EMBL" id="CAKLPZ010000001">
    <property type="protein sequence ID" value="CAH1000177.1"/>
    <property type="molecule type" value="Genomic_DNA"/>
</dbReference>
<proteinExistence type="inferred from homology"/>
<evidence type="ECO:0000256" key="4">
    <source>
        <dbReference type="ARBA" id="ARBA00022989"/>
    </source>
</evidence>
<keyword evidence="4 6" id="KW-1133">Transmembrane helix</keyword>
<feature type="transmembrane region" description="Helical" evidence="6">
    <location>
        <begin position="207"/>
        <end position="231"/>
    </location>
</feature>
<comment type="caution">
    <text evidence="7">The sequence shown here is derived from an EMBL/GenBank/DDBJ whole genome shotgun (WGS) entry which is preliminary data.</text>
</comment>
<feature type="transmembrane region" description="Helical" evidence="6">
    <location>
        <begin position="252"/>
        <end position="272"/>
    </location>
</feature>
<evidence type="ECO:0000256" key="2">
    <source>
        <dbReference type="ARBA" id="ARBA00006117"/>
    </source>
</evidence>
<feature type="transmembrane region" description="Helical" evidence="6">
    <location>
        <begin position="6"/>
        <end position="27"/>
    </location>
</feature>
<keyword evidence="8" id="KW-1185">Reference proteome</keyword>
<feature type="transmembrane region" description="Helical" evidence="6">
    <location>
        <begin position="168"/>
        <end position="187"/>
    </location>
</feature>
<evidence type="ECO:0000256" key="3">
    <source>
        <dbReference type="ARBA" id="ARBA00022692"/>
    </source>
</evidence>
<dbReference type="Proteomes" id="UP000837803">
    <property type="component" value="Unassembled WGS sequence"/>
</dbReference>
<evidence type="ECO:0000313" key="8">
    <source>
        <dbReference type="Proteomes" id="UP000837803"/>
    </source>
</evidence>
<dbReference type="Pfam" id="PF06800">
    <property type="entry name" value="Sugar_transport"/>
    <property type="match status" value="1"/>
</dbReference>
<feature type="transmembrane region" description="Helical" evidence="6">
    <location>
        <begin position="278"/>
        <end position="299"/>
    </location>
</feature>
<reference evidence="7" key="1">
    <citation type="submission" date="2021-12" db="EMBL/GenBank/DDBJ databases">
        <authorList>
            <person name="Rodrigo-Torres L."/>
            <person name="Arahal R. D."/>
            <person name="Lucena T."/>
        </authorList>
    </citation>
    <scope>NUCLEOTIDE SEQUENCE</scope>
    <source>
        <strain evidence="7">CECT 8419</strain>
    </source>
</reference>
<dbReference type="RefSeq" id="WP_238750231.1">
    <property type="nucleotide sequence ID" value="NZ_CAKLPZ010000001.1"/>
</dbReference>
<dbReference type="PANTHER" id="PTHR16119:SF17">
    <property type="entry name" value="TRANSMEMBRANE PROTEIN 144"/>
    <property type="match status" value="1"/>
</dbReference>
<gene>
    <name evidence="7" type="ORF">LEM8419_01324</name>
</gene>
<dbReference type="InterPro" id="IPR010651">
    <property type="entry name" value="Sugar_transport"/>
</dbReference>
<feature type="transmembrane region" description="Helical" evidence="6">
    <location>
        <begin position="109"/>
        <end position="129"/>
    </location>
</feature>
<feature type="transmembrane region" description="Helical" evidence="6">
    <location>
        <begin position="135"/>
        <end position="156"/>
    </location>
</feature>
<evidence type="ECO:0008006" key="9">
    <source>
        <dbReference type="Google" id="ProtNLM"/>
    </source>
</evidence>
<organism evidence="7 8">
    <name type="scientific">Neolewinella maritima</name>
    <dbReference type="NCBI Taxonomy" id="1383882"/>
    <lineage>
        <taxon>Bacteria</taxon>
        <taxon>Pseudomonadati</taxon>
        <taxon>Bacteroidota</taxon>
        <taxon>Saprospiria</taxon>
        <taxon>Saprospirales</taxon>
        <taxon>Lewinellaceae</taxon>
        <taxon>Neolewinella</taxon>
    </lineage>
</organism>
<accession>A0ABM9AZV4</accession>
<sequence>MFIIGSYSLAVFFCIITMLCWGSWANTQKLAARGWRFELFYWDYVIGILLFALLFGLTAGSAGAVGRSMFPDLLQADWSNVGSALLGGVLFNAANILLVASIALAGMSVAFPTGIGLALVIGVVVNYLDRPEGDATLLFGGTFLVAVAILLNAYAYRRAGAGGNSTPTRGLVLAVVAGCLMGLFYKYVANSMFEDFEVPVPGKLSPYSAVLVFAVGIALSNFLFNTLLMRYPFEGPPLRFADYFRGTTRNHLMGVLGGVIWCIGMSFSILASDEAGPAISYGLGQGATIVAALWGIYVWREFAGAPSGTQTILNLMLVCYLIGLGLIVAAG</sequence>
<feature type="transmembrane region" description="Helical" evidence="6">
    <location>
        <begin position="311"/>
        <end position="330"/>
    </location>
</feature>
<feature type="transmembrane region" description="Helical" evidence="6">
    <location>
        <begin position="39"/>
        <end position="64"/>
    </location>
</feature>
<keyword evidence="5 6" id="KW-0472">Membrane</keyword>
<protein>
    <recommendedName>
        <fullName evidence="9">Multidrug DMT transporter permease</fullName>
    </recommendedName>
</protein>
<comment type="subcellular location">
    <subcellularLocation>
        <location evidence="1">Membrane</location>
        <topology evidence="1">Multi-pass membrane protein</topology>
    </subcellularLocation>
</comment>
<dbReference type="PANTHER" id="PTHR16119">
    <property type="entry name" value="TRANSMEMBRANE PROTEIN 144"/>
    <property type="match status" value="1"/>
</dbReference>
<evidence type="ECO:0000256" key="1">
    <source>
        <dbReference type="ARBA" id="ARBA00004141"/>
    </source>
</evidence>
<evidence type="ECO:0000256" key="6">
    <source>
        <dbReference type="SAM" id="Phobius"/>
    </source>
</evidence>
<comment type="similarity">
    <text evidence="2">Belongs to the GRP transporter (TC 2.A.7.5) family.</text>
</comment>
<evidence type="ECO:0000313" key="7">
    <source>
        <dbReference type="EMBL" id="CAH1000177.1"/>
    </source>
</evidence>
<name>A0ABM9AZV4_9BACT</name>
<evidence type="ECO:0000256" key="5">
    <source>
        <dbReference type="ARBA" id="ARBA00023136"/>
    </source>
</evidence>
<feature type="transmembrane region" description="Helical" evidence="6">
    <location>
        <begin position="84"/>
        <end position="104"/>
    </location>
</feature>
<keyword evidence="3 6" id="KW-0812">Transmembrane</keyword>